<comment type="caution">
    <text evidence="1">The sequence shown here is derived from an EMBL/GenBank/DDBJ whole genome shotgun (WGS) entry which is preliminary data.</text>
</comment>
<dbReference type="EMBL" id="BOVJ01000214">
    <property type="protein sequence ID" value="GIQ66824.1"/>
    <property type="molecule type" value="Genomic_DNA"/>
</dbReference>
<proteinExistence type="predicted"/>
<keyword evidence="2" id="KW-1185">Reference proteome</keyword>
<dbReference type="Proteomes" id="UP000680304">
    <property type="component" value="Unassembled WGS sequence"/>
</dbReference>
<evidence type="ECO:0000313" key="1">
    <source>
        <dbReference type="EMBL" id="GIQ66824.1"/>
    </source>
</evidence>
<dbReference type="RefSeq" id="WP_213531441.1">
    <property type="nucleotide sequence ID" value="NZ_BOVJ01000214.1"/>
</dbReference>
<reference evidence="1 2" key="1">
    <citation type="submission" date="2021-04" db="EMBL/GenBank/DDBJ databases">
        <title>Draft genome sequence of Paenibacillus cisolokensis, LC2-13A.</title>
        <authorList>
            <person name="Uke A."/>
            <person name="Chhe C."/>
            <person name="Baramee S."/>
            <person name="Kosugi A."/>
        </authorList>
    </citation>
    <scope>NUCLEOTIDE SEQUENCE [LARGE SCALE GENOMIC DNA]</scope>
    <source>
        <strain evidence="1 2">LC2-13A</strain>
    </source>
</reference>
<evidence type="ECO:0000313" key="2">
    <source>
        <dbReference type="Proteomes" id="UP000680304"/>
    </source>
</evidence>
<accession>A0ABQ4NF19</accession>
<gene>
    <name evidence="1" type="ORF">PACILC2_53920</name>
</gene>
<sequence length="168" mass="19172">MESIPRPDSGVFDRFRTIGSVGEAAGFGERLARCGFSAVRRFLEEFRDYLKQYTDDETPEAEALLDLARIALPEPGTVSPSWERIWDEYQSIIAYKSIVYSRIPVREREGEWQVLIDNPFTHQQIVVYPGLTFAEAAYLFAYFRSGLARNEHIRLQKIVTLVSDTGSG</sequence>
<protein>
    <submittedName>
        <fullName evidence="1">Uncharacterized protein</fullName>
    </submittedName>
</protein>
<organism evidence="1 2">
    <name type="scientific">Paenibacillus cisolokensis</name>
    <dbReference type="NCBI Taxonomy" id="1658519"/>
    <lineage>
        <taxon>Bacteria</taxon>
        <taxon>Bacillati</taxon>
        <taxon>Bacillota</taxon>
        <taxon>Bacilli</taxon>
        <taxon>Bacillales</taxon>
        <taxon>Paenibacillaceae</taxon>
        <taxon>Paenibacillus</taxon>
    </lineage>
</organism>
<name>A0ABQ4NF19_9BACL</name>